<keyword evidence="3" id="KW-1185">Reference proteome</keyword>
<name>A0ABR1Z7V9_9ROSI</name>
<keyword evidence="1" id="KW-0812">Transmembrane</keyword>
<proteinExistence type="predicted"/>
<accession>A0ABR1Z7V9</accession>
<keyword evidence="1" id="KW-0472">Membrane</keyword>
<comment type="caution">
    <text evidence="2">The sequence shown here is derived from an EMBL/GenBank/DDBJ whole genome shotgun (WGS) entry which is preliminary data.</text>
</comment>
<keyword evidence="1" id="KW-1133">Transmembrane helix</keyword>
<dbReference type="EMBL" id="JBBPBM010002624">
    <property type="protein sequence ID" value="KAK8476004.1"/>
    <property type="molecule type" value="Genomic_DNA"/>
</dbReference>
<dbReference type="Proteomes" id="UP001472677">
    <property type="component" value="Unassembled WGS sequence"/>
</dbReference>
<organism evidence="2 3">
    <name type="scientific">Hibiscus sabdariffa</name>
    <name type="common">roselle</name>
    <dbReference type="NCBI Taxonomy" id="183260"/>
    <lineage>
        <taxon>Eukaryota</taxon>
        <taxon>Viridiplantae</taxon>
        <taxon>Streptophyta</taxon>
        <taxon>Embryophyta</taxon>
        <taxon>Tracheophyta</taxon>
        <taxon>Spermatophyta</taxon>
        <taxon>Magnoliopsida</taxon>
        <taxon>eudicotyledons</taxon>
        <taxon>Gunneridae</taxon>
        <taxon>Pentapetalae</taxon>
        <taxon>rosids</taxon>
        <taxon>malvids</taxon>
        <taxon>Malvales</taxon>
        <taxon>Malvaceae</taxon>
        <taxon>Malvoideae</taxon>
        <taxon>Hibiscus</taxon>
    </lineage>
</organism>
<protein>
    <submittedName>
        <fullName evidence="2">Uncharacterized protein</fullName>
    </submittedName>
</protein>
<evidence type="ECO:0000313" key="3">
    <source>
        <dbReference type="Proteomes" id="UP001472677"/>
    </source>
</evidence>
<evidence type="ECO:0000313" key="2">
    <source>
        <dbReference type="EMBL" id="KAK8476004.1"/>
    </source>
</evidence>
<feature type="transmembrane region" description="Helical" evidence="1">
    <location>
        <begin position="326"/>
        <end position="346"/>
    </location>
</feature>
<evidence type="ECO:0000256" key="1">
    <source>
        <dbReference type="SAM" id="Phobius"/>
    </source>
</evidence>
<reference evidence="2 3" key="1">
    <citation type="journal article" date="2024" name="G3 (Bethesda)">
        <title>Genome assembly of Hibiscus sabdariffa L. provides insights into metabolisms of medicinal natural products.</title>
        <authorList>
            <person name="Kim T."/>
        </authorList>
    </citation>
    <scope>NUCLEOTIDE SEQUENCE [LARGE SCALE GENOMIC DNA]</scope>
    <source>
        <strain evidence="2">TK-2024</strain>
        <tissue evidence="2">Old leaves</tissue>
    </source>
</reference>
<gene>
    <name evidence="2" type="ORF">V6N12_013166</name>
</gene>
<sequence>MHPAAGTGYEIAGPLEAFNTPIDGKGKELSIIGRQWKIVIQGRNSKVFIDLRFSSNNWLDFQPLKNILIRGSGVGLIEIGIIIRISRCFGGCPPGGVLDLRPGIQLLKYWMLSWLGGLARPKLDIDRLALDPLDRADIEADWHVPKKGDRRPRLKPLPTFRLRRNSGLRSYSEGCQDISIFDFIFRSIIKFLRPLAYGSGQAVLPFTLFEGLNSRDEKKGEWEIVRKLSIRSNSICRIREPLVKKGSLYTLQQKRLLTESHPSLPSFSSQDNEAYAQQRYRSSKQTSGILYPTRREMQRALARFGLRAYACFTRAMRMRVTKALGLSSWSCLLGVCCFPCLSLLAIEPSRKH</sequence>